<evidence type="ECO:0000313" key="19">
    <source>
        <dbReference type="EMBL" id="QKD84128.1"/>
    </source>
</evidence>
<feature type="domain" description="CBS" evidence="18">
    <location>
        <begin position="315"/>
        <end position="372"/>
    </location>
</feature>
<evidence type="ECO:0000313" key="20">
    <source>
        <dbReference type="Proteomes" id="UP000505210"/>
    </source>
</evidence>
<evidence type="ECO:0000256" key="16">
    <source>
        <dbReference type="PIRSR" id="PIRSR006404-2"/>
    </source>
</evidence>
<dbReference type="InterPro" id="IPR008915">
    <property type="entry name" value="Peptidase_M50"/>
</dbReference>
<evidence type="ECO:0000256" key="12">
    <source>
        <dbReference type="ARBA" id="ARBA00023122"/>
    </source>
</evidence>
<dbReference type="Proteomes" id="UP000505210">
    <property type="component" value="Chromosome"/>
</dbReference>
<dbReference type="PROSITE" id="PS51371">
    <property type="entry name" value="CBS"/>
    <property type="match status" value="1"/>
</dbReference>
<dbReference type="PANTHER" id="PTHR39188">
    <property type="entry name" value="MEMBRANE-ASSOCIATED ZINC METALLOPROTEASE M50B"/>
    <property type="match status" value="1"/>
</dbReference>
<evidence type="ECO:0000256" key="13">
    <source>
        <dbReference type="ARBA" id="ARBA00023136"/>
    </source>
</evidence>
<evidence type="ECO:0000256" key="17">
    <source>
        <dbReference type="PROSITE-ProRule" id="PRU00703"/>
    </source>
</evidence>
<evidence type="ECO:0000256" key="3">
    <source>
        <dbReference type="ARBA" id="ARBA00022475"/>
    </source>
</evidence>
<dbReference type="InterPro" id="IPR046342">
    <property type="entry name" value="CBS_dom_sf"/>
</dbReference>
<keyword evidence="4 14" id="KW-0645">Protease</keyword>
<feature type="binding site" evidence="16">
    <location>
        <position position="69"/>
    </location>
    <ligand>
        <name>Zn(2+)</name>
        <dbReference type="ChEBI" id="CHEBI:29105"/>
        <note>catalytic</note>
    </ligand>
</feature>
<name>A0A6M8BBV4_9CYAN</name>
<evidence type="ECO:0000256" key="11">
    <source>
        <dbReference type="ARBA" id="ARBA00023049"/>
    </source>
</evidence>
<dbReference type="KEGG" id="theu:HPC62_19840"/>
<keyword evidence="12 17" id="KW-0129">CBS domain</keyword>
<comment type="subcellular location">
    <subcellularLocation>
        <location evidence="1 14">Cell membrane</location>
        <topology evidence="1 14">Multi-pass membrane protein</topology>
    </subcellularLocation>
</comment>
<proteinExistence type="inferred from homology"/>
<sequence length="374" mass="39709">MENNLRVGSLFGIPFYINPSWFLVLALVTWNDGSWLSYQFPQLGPLAWVLGLVTALLLFASVLAHELGHSWVALRQGTEVKSITLFIFGGLASLGEESKTPGESFRVAIAGPLVSLFLFGVLHAIGSFSGITGPLAAMVALLSYVNLALAIFNMIPGLPLDGGNVLKAIVWKITGKPYRGLAFASRVGQVFGWLGIGLGLAATLGLTNIGSVWTLLVGFFLLQNAGRSAQAASVQELMSGLTAADAVIPNSPIVPAQSSLREFANNHIIGNPVSWKKYLVTDEAGKLAGEIWVDDMKQVPTNDWWDVSVQSLVKAAEGVQTVPATAPLLEVIDLLSEQVPALAVVKPEDGSVLGLLEKSSILMALQKKSEAQPA</sequence>
<dbReference type="CDD" id="cd06164">
    <property type="entry name" value="S2P-M50_SpoIVFB_CBS"/>
    <property type="match status" value="1"/>
</dbReference>
<evidence type="ECO:0000256" key="14">
    <source>
        <dbReference type="PIRNR" id="PIRNR006404"/>
    </source>
</evidence>
<keyword evidence="5 14" id="KW-0812">Transmembrane</keyword>
<feature type="transmembrane region" description="Helical" evidence="14">
    <location>
        <begin position="135"/>
        <end position="155"/>
    </location>
</feature>
<dbReference type="GO" id="GO:0046872">
    <property type="term" value="F:metal ion binding"/>
    <property type="evidence" value="ECO:0007669"/>
    <property type="project" value="UniProtKB-UniRule"/>
</dbReference>
<organism evidence="19 20">
    <name type="scientific">Thermoleptolyngbya sichuanensis A183</name>
    <dbReference type="NCBI Taxonomy" id="2737172"/>
    <lineage>
        <taxon>Bacteria</taxon>
        <taxon>Bacillati</taxon>
        <taxon>Cyanobacteriota</taxon>
        <taxon>Cyanophyceae</taxon>
        <taxon>Oculatellales</taxon>
        <taxon>Oculatellaceae</taxon>
        <taxon>Thermoleptolyngbya</taxon>
        <taxon>Thermoleptolyngbya sichuanensis</taxon>
    </lineage>
</organism>
<dbReference type="GO" id="GO:0005886">
    <property type="term" value="C:plasma membrane"/>
    <property type="evidence" value="ECO:0007669"/>
    <property type="project" value="UniProtKB-SubCell"/>
</dbReference>
<dbReference type="PIRSF" id="PIRSF006404">
    <property type="entry name" value="UCP006404_Pept_M50_CBS"/>
    <property type="match status" value="1"/>
</dbReference>
<dbReference type="InterPro" id="IPR000644">
    <property type="entry name" value="CBS_dom"/>
</dbReference>
<dbReference type="PANTHER" id="PTHR39188:SF3">
    <property type="entry name" value="STAGE IV SPORULATION PROTEIN FB"/>
    <property type="match status" value="1"/>
</dbReference>
<evidence type="ECO:0000256" key="6">
    <source>
        <dbReference type="ARBA" id="ARBA00022723"/>
    </source>
</evidence>
<evidence type="ECO:0000256" key="7">
    <source>
        <dbReference type="ARBA" id="ARBA00022737"/>
    </source>
</evidence>
<keyword evidence="9 14" id="KW-0862">Zinc</keyword>
<feature type="transmembrane region" description="Helical" evidence="14">
    <location>
        <begin position="190"/>
        <end position="222"/>
    </location>
</feature>
<evidence type="ECO:0000256" key="1">
    <source>
        <dbReference type="ARBA" id="ARBA00004651"/>
    </source>
</evidence>
<keyword evidence="20" id="KW-1185">Reference proteome</keyword>
<keyword evidence="3 14" id="KW-1003">Cell membrane</keyword>
<dbReference type="GO" id="GO:0008237">
    <property type="term" value="F:metallopeptidase activity"/>
    <property type="evidence" value="ECO:0007669"/>
    <property type="project" value="UniProtKB-UniRule"/>
</dbReference>
<feature type="binding site" evidence="16">
    <location>
        <position position="161"/>
    </location>
    <ligand>
        <name>Zn(2+)</name>
        <dbReference type="ChEBI" id="CHEBI:29105"/>
        <note>catalytic</note>
    </ligand>
</feature>
<keyword evidence="7" id="KW-0677">Repeat</keyword>
<dbReference type="RefSeq" id="WP_172358188.1">
    <property type="nucleotide sequence ID" value="NZ_CP053661.1"/>
</dbReference>
<evidence type="ECO:0000256" key="15">
    <source>
        <dbReference type="PIRSR" id="PIRSR006404-1"/>
    </source>
</evidence>
<feature type="transmembrane region" description="Helical" evidence="14">
    <location>
        <begin position="48"/>
        <end position="67"/>
    </location>
</feature>
<dbReference type="GO" id="GO:0006508">
    <property type="term" value="P:proteolysis"/>
    <property type="evidence" value="ECO:0007669"/>
    <property type="project" value="UniProtKB-KW"/>
</dbReference>
<dbReference type="EMBL" id="CP053661">
    <property type="protein sequence ID" value="QKD84128.1"/>
    <property type="molecule type" value="Genomic_DNA"/>
</dbReference>
<evidence type="ECO:0000256" key="2">
    <source>
        <dbReference type="ARBA" id="ARBA00007931"/>
    </source>
</evidence>
<keyword evidence="11 14" id="KW-0482">Metalloprotease</keyword>
<evidence type="ECO:0000259" key="18">
    <source>
        <dbReference type="PROSITE" id="PS51371"/>
    </source>
</evidence>
<feature type="transmembrane region" description="Helical" evidence="14">
    <location>
        <begin position="107"/>
        <end position="128"/>
    </location>
</feature>
<dbReference type="Pfam" id="PF00571">
    <property type="entry name" value="CBS"/>
    <property type="match status" value="1"/>
</dbReference>
<feature type="active site" evidence="15">
    <location>
        <position position="66"/>
    </location>
</feature>
<reference evidence="19 20" key="1">
    <citation type="submission" date="2020-05" db="EMBL/GenBank/DDBJ databases">
        <title>Complete genome sequence of of a novel Thermoleptolyngbya strain isolated from hot springs of Ganzi, Sichuan China.</title>
        <authorList>
            <person name="Tang J."/>
            <person name="Daroch M."/>
            <person name="Li L."/>
            <person name="Waleron K."/>
            <person name="Waleron M."/>
            <person name="Waleron M."/>
        </authorList>
    </citation>
    <scope>NUCLEOTIDE SEQUENCE [LARGE SCALE GENOMIC DNA]</scope>
    <source>
        <strain evidence="19 20">PKUAC-SCTA183</strain>
    </source>
</reference>
<accession>A0A6M8BBV4</accession>
<evidence type="ECO:0000256" key="4">
    <source>
        <dbReference type="ARBA" id="ARBA00022670"/>
    </source>
</evidence>
<dbReference type="InterPro" id="IPR016483">
    <property type="entry name" value="UCP006404_Pept_M50_CBS"/>
</dbReference>
<comment type="similarity">
    <text evidence="2 14">Belongs to the peptidase M50B family.</text>
</comment>
<comment type="cofactor">
    <cofactor evidence="14 16">
        <name>Zn(2+)</name>
        <dbReference type="ChEBI" id="CHEBI:29105"/>
    </cofactor>
    <text evidence="14 16">Binds 1 zinc ion per subunit.</text>
</comment>
<keyword evidence="13 14" id="KW-0472">Membrane</keyword>
<keyword evidence="10 14" id="KW-1133">Transmembrane helix</keyword>
<evidence type="ECO:0000256" key="10">
    <source>
        <dbReference type="ARBA" id="ARBA00022989"/>
    </source>
</evidence>
<feature type="binding site" evidence="16">
    <location>
        <position position="65"/>
    </location>
    <ligand>
        <name>Zn(2+)</name>
        <dbReference type="ChEBI" id="CHEBI:29105"/>
        <note>catalytic</note>
    </ligand>
</feature>
<dbReference type="Pfam" id="PF02163">
    <property type="entry name" value="Peptidase_M50"/>
    <property type="match status" value="2"/>
</dbReference>
<gene>
    <name evidence="19" type="ORF">HPC62_19840</name>
</gene>
<dbReference type="SUPFAM" id="SSF54631">
    <property type="entry name" value="CBS-domain pair"/>
    <property type="match status" value="1"/>
</dbReference>
<dbReference type="AlphaFoldDB" id="A0A6M8BBV4"/>
<evidence type="ECO:0000256" key="8">
    <source>
        <dbReference type="ARBA" id="ARBA00022801"/>
    </source>
</evidence>
<protein>
    <recommendedName>
        <fullName evidence="14">Zinc metalloprotease</fullName>
    </recommendedName>
</protein>
<evidence type="ECO:0000256" key="9">
    <source>
        <dbReference type="ARBA" id="ARBA00022833"/>
    </source>
</evidence>
<feature type="transmembrane region" description="Helical" evidence="14">
    <location>
        <begin position="7"/>
        <end position="28"/>
    </location>
</feature>
<evidence type="ECO:0000256" key="5">
    <source>
        <dbReference type="ARBA" id="ARBA00022692"/>
    </source>
</evidence>
<keyword evidence="6 14" id="KW-0479">Metal-binding</keyword>
<dbReference type="CDD" id="cd04639">
    <property type="entry name" value="CBS_pair_peptidase_M50"/>
    <property type="match status" value="1"/>
</dbReference>
<feature type="transmembrane region" description="Helical" evidence="14">
    <location>
        <begin position="79"/>
        <end position="95"/>
    </location>
</feature>
<keyword evidence="8 14" id="KW-0378">Hydrolase</keyword>